<sequence>MRMVVVSESILWLESYLAYPVHPGRPHTGKWAVSNVSDVVDVQEVQLMRRILGKRNRRQNRERSITCLRLLDVNSDKTSDSKEEQGKGSFRPSVTQRRVCRSILHSRFHSKSTQYVFERMQQSNNTSILRFPPVCRGLWEFAFLARRLILMHYRSADLWDQVHAQEANDSFTDFSERNTMRATPAATSRSDVSRALRSLRIFAQEFYVNTVIDLIKCRAYLCGSIQGGENLARSEVLLDSEIINRRRRCSTNFPVRTNIFLSCWTFAEHIVTTHRMLREHPTTQHAVVNSHVANHQSLDKYYRHCHVKVTSGYT</sequence>
<dbReference type="Proteomes" id="UP000198211">
    <property type="component" value="Unassembled WGS sequence"/>
</dbReference>
<evidence type="ECO:0000313" key="1">
    <source>
        <dbReference type="EMBL" id="OWZ19671.1"/>
    </source>
</evidence>
<keyword evidence="2" id="KW-1185">Reference proteome</keyword>
<accession>A0A225WPW6</accession>
<dbReference type="AlphaFoldDB" id="A0A225WPW6"/>
<organism evidence="1 2">
    <name type="scientific">Phytophthora megakarya</name>
    <dbReference type="NCBI Taxonomy" id="4795"/>
    <lineage>
        <taxon>Eukaryota</taxon>
        <taxon>Sar</taxon>
        <taxon>Stramenopiles</taxon>
        <taxon>Oomycota</taxon>
        <taxon>Peronosporomycetes</taxon>
        <taxon>Peronosporales</taxon>
        <taxon>Peronosporaceae</taxon>
        <taxon>Phytophthora</taxon>
    </lineage>
</organism>
<reference evidence="2" key="1">
    <citation type="submission" date="2017-03" db="EMBL/GenBank/DDBJ databases">
        <title>Phytopthora megakarya and P. palmivora, two closely related causual agents of cacao black pod achieved similar genome size and gene model numbers by different mechanisms.</title>
        <authorList>
            <person name="Ali S."/>
            <person name="Shao J."/>
            <person name="Larry D.J."/>
            <person name="Kronmiller B."/>
            <person name="Shen D."/>
            <person name="Strem M.D."/>
            <person name="Melnick R.L."/>
            <person name="Guiltinan M.J."/>
            <person name="Tyler B.M."/>
            <person name="Meinhardt L.W."/>
            <person name="Bailey B.A."/>
        </authorList>
    </citation>
    <scope>NUCLEOTIDE SEQUENCE [LARGE SCALE GENOMIC DNA]</scope>
    <source>
        <strain evidence="2">zdho120</strain>
    </source>
</reference>
<proteinExistence type="predicted"/>
<comment type="caution">
    <text evidence="1">The sequence shown here is derived from an EMBL/GenBank/DDBJ whole genome shotgun (WGS) entry which is preliminary data.</text>
</comment>
<gene>
    <name evidence="1" type="ORF">PHMEG_0006035</name>
</gene>
<dbReference type="EMBL" id="NBNE01000414">
    <property type="protein sequence ID" value="OWZ19671.1"/>
    <property type="molecule type" value="Genomic_DNA"/>
</dbReference>
<name>A0A225WPW6_9STRA</name>
<protein>
    <submittedName>
        <fullName evidence="1">Uncharacterized protein</fullName>
    </submittedName>
</protein>
<evidence type="ECO:0000313" key="2">
    <source>
        <dbReference type="Proteomes" id="UP000198211"/>
    </source>
</evidence>